<dbReference type="RefSeq" id="WP_277565860.1">
    <property type="nucleotide sequence ID" value="NZ_JAPDHZ010000003.1"/>
</dbReference>
<dbReference type="NCBIfam" id="TIGR00254">
    <property type="entry name" value="GGDEF"/>
    <property type="match status" value="1"/>
</dbReference>
<evidence type="ECO:0000313" key="11">
    <source>
        <dbReference type="Proteomes" id="UP001153387"/>
    </source>
</evidence>
<gene>
    <name evidence="10" type="ORF">OMP38_15050</name>
</gene>
<dbReference type="InterPro" id="IPR043128">
    <property type="entry name" value="Rev_trsase/Diguanyl_cyclase"/>
</dbReference>
<dbReference type="CDD" id="cd00130">
    <property type="entry name" value="PAS"/>
    <property type="match status" value="1"/>
</dbReference>
<dbReference type="InterPro" id="IPR000700">
    <property type="entry name" value="PAS-assoc_C"/>
</dbReference>
<dbReference type="GO" id="GO:0071555">
    <property type="term" value="P:cell wall organization"/>
    <property type="evidence" value="ECO:0007669"/>
    <property type="project" value="InterPro"/>
</dbReference>
<evidence type="ECO:0000256" key="2">
    <source>
        <dbReference type="ARBA" id="ARBA00022475"/>
    </source>
</evidence>
<name>A0A9X4KHR3_9BACL</name>
<feature type="domain" description="PAS" evidence="7">
    <location>
        <begin position="209"/>
        <end position="248"/>
    </location>
</feature>
<dbReference type="GO" id="GO:0005886">
    <property type="term" value="C:plasma membrane"/>
    <property type="evidence" value="ECO:0007669"/>
    <property type="project" value="UniProtKB-SubCell"/>
</dbReference>
<dbReference type="PANTHER" id="PTHR45138">
    <property type="entry name" value="REGULATORY COMPONENTS OF SENSORY TRANSDUCTION SYSTEM"/>
    <property type="match status" value="1"/>
</dbReference>
<dbReference type="SUPFAM" id="SSF55073">
    <property type="entry name" value="Nucleotide cyclase"/>
    <property type="match status" value="1"/>
</dbReference>
<dbReference type="GO" id="GO:1902201">
    <property type="term" value="P:negative regulation of bacterial-type flagellum-dependent cell motility"/>
    <property type="evidence" value="ECO:0007669"/>
    <property type="project" value="TreeGrafter"/>
</dbReference>
<dbReference type="AlphaFoldDB" id="A0A9X4KHR3"/>
<dbReference type="PROSITE" id="PS50887">
    <property type="entry name" value="GGDEF"/>
    <property type="match status" value="1"/>
</dbReference>
<dbReference type="PANTHER" id="PTHR45138:SF9">
    <property type="entry name" value="DIGUANYLATE CYCLASE DGCM-RELATED"/>
    <property type="match status" value="1"/>
</dbReference>
<feature type="transmembrane region" description="Helical" evidence="6">
    <location>
        <begin position="6"/>
        <end position="24"/>
    </location>
</feature>
<dbReference type="Pfam" id="PF07694">
    <property type="entry name" value="5TM-5TMR_LYT"/>
    <property type="match status" value="1"/>
</dbReference>
<dbReference type="Gene3D" id="3.30.70.270">
    <property type="match status" value="1"/>
</dbReference>
<dbReference type="PROSITE" id="PS50112">
    <property type="entry name" value="PAS"/>
    <property type="match status" value="1"/>
</dbReference>
<dbReference type="GO" id="GO:0043709">
    <property type="term" value="P:cell adhesion involved in single-species biofilm formation"/>
    <property type="evidence" value="ECO:0007669"/>
    <property type="project" value="TreeGrafter"/>
</dbReference>
<accession>A0A9X4KHR3</accession>
<evidence type="ECO:0000256" key="1">
    <source>
        <dbReference type="ARBA" id="ARBA00004651"/>
    </source>
</evidence>
<dbReference type="Pfam" id="PF00990">
    <property type="entry name" value="GGDEF"/>
    <property type="match status" value="1"/>
</dbReference>
<dbReference type="CDD" id="cd01949">
    <property type="entry name" value="GGDEF"/>
    <property type="match status" value="1"/>
</dbReference>
<keyword evidence="3 6" id="KW-0812">Transmembrane</keyword>
<feature type="domain" description="GGDEF" evidence="9">
    <location>
        <begin position="380"/>
        <end position="516"/>
    </location>
</feature>
<feature type="transmembrane region" description="Helical" evidence="6">
    <location>
        <begin position="68"/>
        <end position="92"/>
    </location>
</feature>
<evidence type="ECO:0000256" key="4">
    <source>
        <dbReference type="ARBA" id="ARBA00022989"/>
    </source>
</evidence>
<dbReference type="InterPro" id="IPR029787">
    <property type="entry name" value="Nucleotide_cyclase"/>
</dbReference>
<feature type="domain" description="PAC" evidence="8">
    <location>
        <begin position="292"/>
        <end position="344"/>
    </location>
</feature>
<proteinExistence type="predicted"/>
<dbReference type="InterPro" id="IPR050469">
    <property type="entry name" value="Diguanylate_Cyclase"/>
</dbReference>
<dbReference type="PROSITE" id="PS50113">
    <property type="entry name" value="PAC"/>
    <property type="match status" value="1"/>
</dbReference>
<dbReference type="Pfam" id="PF13426">
    <property type="entry name" value="PAS_9"/>
    <property type="match status" value="1"/>
</dbReference>
<evidence type="ECO:0000256" key="3">
    <source>
        <dbReference type="ARBA" id="ARBA00022692"/>
    </source>
</evidence>
<reference evidence="10 11" key="1">
    <citation type="submission" date="2022-10" db="EMBL/GenBank/DDBJ databases">
        <title>Comparative genomic analysis of Cohnella hashimotonis sp. nov., isolated from the International Space Station.</title>
        <authorList>
            <person name="Simpson A."/>
            <person name="Venkateswaran K."/>
        </authorList>
    </citation>
    <scope>NUCLEOTIDE SEQUENCE [LARGE SCALE GENOMIC DNA]</scope>
    <source>
        <strain evidence="10 11">DSM 18997</strain>
    </source>
</reference>
<dbReference type="Proteomes" id="UP001153387">
    <property type="component" value="Unassembled WGS sequence"/>
</dbReference>
<feature type="transmembrane region" description="Helical" evidence="6">
    <location>
        <begin position="164"/>
        <end position="183"/>
    </location>
</feature>
<organism evidence="10 11">
    <name type="scientific">Cohnella ginsengisoli</name>
    <dbReference type="NCBI Taxonomy" id="425004"/>
    <lineage>
        <taxon>Bacteria</taxon>
        <taxon>Bacillati</taxon>
        <taxon>Bacillota</taxon>
        <taxon>Bacilli</taxon>
        <taxon>Bacillales</taxon>
        <taxon>Paenibacillaceae</taxon>
        <taxon>Cohnella</taxon>
    </lineage>
</organism>
<keyword evidence="2" id="KW-1003">Cell membrane</keyword>
<dbReference type="SMART" id="SM00086">
    <property type="entry name" value="PAC"/>
    <property type="match status" value="1"/>
</dbReference>
<dbReference type="EC" id="2.7.7.65" evidence="10"/>
<evidence type="ECO:0000256" key="5">
    <source>
        <dbReference type="ARBA" id="ARBA00023136"/>
    </source>
</evidence>
<evidence type="ECO:0000259" key="7">
    <source>
        <dbReference type="PROSITE" id="PS50112"/>
    </source>
</evidence>
<dbReference type="GO" id="GO:0000155">
    <property type="term" value="F:phosphorelay sensor kinase activity"/>
    <property type="evidence" value="ECO:0007669"/>
    <property type="project" value="InterPro"/>
</dbReference>
<dbReference type="FunFam" id="3.30.70.270:FF:000001">
    <property type="entry name" value="Diguanylate cyclase domain protein"/>
    <property type="match status" value="1"/>
</dbReference>
<evidence type="ECO:0000313" key="10">
    <source>
        <dbReference type="EMBL" id="MDG0792031.1"/>
    </source>
</evidence>
<dbReference type="NCBIfam" id="TIGR00229">
    <property type="entry name" value="sensory_box"/>
    <property type="match status" value="2"/>
</dbReference>
<dbReference type="InterPro" id="IPR011620">
    <property type="entry name" value="Sig_transdc_His_kinase_LytS_TM"/>
</dbReference>
<feature type="transmembrane region" description="Helical" evidence="6">
    <location>
        <begin position="104"/>
        <end position="127"/>
    </location>
</feature>
<dbReference type="SUPFAM" id="SSF55785">
    <property type="entry name" value="PYP-like sensor domain (PAS domain)"/>
    <property type="match status" value="1"/>
</dbReference>
<dbReference type="SMART" id="SM00091">
    <property type="entry name" value="PAS"/>
    <property type="match status" value="1"/>
</dbReference>
<keyword evidence="10" id="KW-0808">Transferase</keyword>
<dbReference type="InterPro" id="IPR000160">
    <property type="entry name" value="GGDEF_dom"/>
</dbReference>
<comment type="subcellular location">
    <subcellularLocation>
        <location evidence="1">Cell membrane</location>
        <topology evidence="1">Multi-pass membrane protein</topology>
    </subcellularLocation>
</comment>
<dbReference type="InterPro" id="IPR001610">
    <property type="entry name" value="PAC"/>
</dbReference>
<keyword evidence="10" id="KW-0548">Nucleotidyltransferase</keyword>
<feature type="transmembrane region" description="Helical" evidence="6">
    <location>
        <begin position="133"/>
        <end position="152"/>
    </location>
</feature>
<keyword evidence="5 6" id="KW-0472">Membrane</keyword>
<dbReference type="SMART" id="SM00267">
    <property type="entry name" value="GGDEF"/>
    <property type="match status" value="1"/>
</dbReference>
<comment type="caution">
    <text evidence="10">The sequence shown here is derived from an EMBL/GenBank/DDBJ whole genome shotgun (WGS) entry which is preliminary data.</text>
</comment>
<dbReference type="InterPro" id="IPR000014">
    <property type="entry name" value="PAS"/>
</dbReference>
<keyword evidence="4 6" id="KW-1133">Transmembrane helix</keyword>
<feature type="transmembrane region" description="Helical" evidence="6">
    <location>
        <begin position="36"/>
        <end position="56"/>
    </location>
</feature>
<dbReference type="GO" id="GO:0052621">
    <property type="term" value="F:diguanylate cyclase activity"/>
    <property type="evidence" value="ECO:0007669"/>
    <property type="project" value="UniProtKB-EC"/>
</dbReference>
<evidence type="ECO:0000256" key="6">
    <source>
        <dbReference type="SAM" id="Phobius"/>
    </source>
</evidence>
<evidence type="ECO:0000259" key="9">
    <source>
        <dbReference type="PROSITE" id="PS50887"/>
    </source>
</evidence>
<sequence length="524" mass="56395">MINTLIANFALLTAFLFFFNALYGKHEADGAKPRRIVVYGAISYGLFALVLMYFSVRLDAHALLDFRQLMIICSAAFGGPLAALITAAFVMIGRILMFGGVNDASLIASISALVLAAGSGAMSGWLPRRPGRFWLYSIALCMLCTAITFSILLGERAMDILPPYFVIMAIGGIVVSGLTAYFSTANRLQLELRASERRFRQLHMLQQSILQSASEVAIVAADLTGRVTLFNKGAEKLLGYDADDVVGRAIPRLQAAVGVDIAADKPGFTQAGARDTDALSAFVQRMMYGSAEEQEWTIERTDGTAFAANVIVSHVLDSDGEVIGYMSVSTDITERKLAEEKLKEANSLLQKLSLLDGLTGIANRRRFDQALRAACMTEGSTLSLILFDIDYFKKYNDAYGHQAGDDCLIQVAASTMACLRTGTDTAARYGGEEFGVILPGAESAEAMAVAERIRNAVFNLAIPHINSPEGVVTLSLGVASHRTVGAGDEQRLIALADAALYEAKQSGRNRAIMAKTSAYRPSSL</sequence>
<dbReference type="Gene3D" id="3.30.450.20">
    <property type="entry name" value="PAS domain"/>
    <property type="match status" value="1"/>
</dbReference>
<dbReference type="EMBL" id="JAPDHZ010000003">
    <property type="protein sequence ID" value="MDG0792031.1"/>
    <property type="molecule type" value="Genomic_DNA"/>
</dbReference>
<keyword evidence="11" id="KW-1185">Reference proteome</keyword>
<evidence type="ECO:0000259" key="8">
    <source>
        <dbReference type="PROSITE" id="PS50113"/>
    </source>
</evidence>
<protein>
    <submittedName>
        <fullName evidence="10">Diguanylate cyclase</fullName>
        <ecNumber evidence="10">2.7.7.65</ecNumber>
    </submittedName>
</protein>
<dbReference type="InterPro" id="IPR035965">
    <property type="entry name" value="PAS-like_dom_sf"/>
</dbReference>